<dbReference type="KEGG" id="lgi:LOTGIDRAFT_232498"/>
<keyword evidence="1" id="KW-0732">Signal</keyword>
<dbReference type="AlphaFoldDB" id="V3ZS37"/>
<sequence>MISYVSLFLMAVIIASTQASDGVERDDGFYRQPFRGFGQPGFNQPFGGNFFNPFNQGFFGGAGRFLGGAPRFLGGAPVFGGNPFFGGNQFFGRGRGGFDSRKK</sequence>
<accession>V3ZS37</accession>
<dbReference type="HOGENOM" id="CLU_2266782_0_0_1"/>
<keyword evidence="3" id="KW-1185">Reference proteome</keyword>
<dbReference type="Proteomes" id="UP000030746">
    <property type="component" value="Unassembled WGS sequence"/>
</dbReference>
<feature type="signal peptide" evidence="1">
    <location>
        <begin position="1"/>
        <end position="19"/>
    </location>
</feature>
<organism evidence="2 3">
    <name type="scientific">Lottia gigantea</name>
    <name type="common">Giant owl limpet</name>
    <dbReference type="NCBI Taxonomy" id="225164"/>
    <lineage>
        <taxon>Eukaryota</taxon>
        <taxon>Metazoa</taxon>
        <taxon>Spiralia</taxon>
        <taxon>Lophotrochozoa</taxon>
        <taxon>Mollusca</taxon>
        <taxon>Gastropoda</taxon>
        <taxon>Patellogastropoda</taxon>
        <taxon>Lottioidea</taxon>
        <taxon>Lottiidae</taxon>
        <taxon>Lottia</taxon>
    </lineage>
</organism>
<evidence type="ECO:0000313" key="3">
    <source>
        <dbReference type="Proteomes" id="UP000030746"/>
    </source>
</evidence>
<protein>
    <submittedName>
        <fullName evidence="2">Uncharacterized protein</fullName>
    </submittedName>
</protein>
<evidence type="ECO:0000313" key="2">
    <source>
        <dbReference type="EMBL" id="ESO94258.1"/>
    </source>
</evidence>
<proteinExistence type="predicted"/>
<gene>
    <name evidence="2" type="ORF">LOTGIDRAFT_232498</name>
</gene>
<dbReference type="RefSeq" id="XP_009055102.1">
    <property type="nucleotide sequence ID" value="XM_009056854.1"/>
</dbReference>
<reference evidence="2 3" key="1">
    <citation type="journal article" date="2013" name="Nature">
        <title>Insights into bilaterian evolution from three spiralian genomes.</title>
        <authorList>
            <person name="Simakov O."/>
            <person name="Marletaz F."/>
            <person name="Cho S.J."/>
            <person name="Edsinger-Gonzales E."/>
            <person name="Havlak P."/>
            <person name="Hellsten U."/>
            <person name="Kuo D.H."/>
            <person name="Larsson T."/>
            <person name="Lv J."/>
            <person name="Arendt D."/>
            <person name="Savage R."/>
            <person name="Osoegawa K."/>
            <person name="de Jong P."/>
            <person name="Grimwood J."/>
            <person name="Chapman J.A."/>
            <person name="Shapiro H."/>
            <person name="Aerts A."/>
            <person name="Otillar R.P."/>
            <person name="Terry A.Y."/>
            <person name="Boore J.L."/>
            <person name="Grigoriev I.V."/>
            <person name="Lindberg D.R."/>
            <person name="Seaver E.C."/>
            <person name="Weisblat D.A."/>
            <person name="Putnam N.H."/>
            <person name="Rokhsar D.S."/>
        </authorList>
    </citation>
    <scope>NUCLEOTIDE SEQUENCE [LARGE SCALE GENOMIC DNA]</scope>
</reference>
<evidence type="ECO:0000256" key="1">
    <source>
        <dbReference type="SAM" id="SignalP"/>
    </source>
</evidence>
<feature type="chain" id="PRO_5004717988" evidence="1">
    <location>
        <begin position="20"/>
        <end position="103"/>
    </location>
</feature>
<dbReference type="GeneID" id="20248942"/>
<dbReference type="CTD" id="20248942"/>
<dbReference type="EMBL" id="KB201847">
    <property type="protein sequence ID" value="ESO94258.1"/>
    <property type="molecule type" value="Genomic_DNA"/>
</dbReference>
<name>V3ZS37_LOTGI</name>